<comment type="caution">
    <text evidence="2">The sequence shown here is derived from an EMBL/GenBank/DDBJ whole genome shotgun (WGS) entry which is preliminary data.</text>
</comment>
<keyword evidence="2" id="KW-0808">Transferase</keyword>
<dbReference type="PANTHER" id="PTHR43792:SF1">
    <property type="entry name" value="N-ACETYLTRANSFERASE DOMAIN-CONTAINING PROTEIN"/>
    <property type="match status" value="1"/>
</dbReference>
<dbReference type="RefSeq" id="WP_157022285.1">
    <property type="nucleotide sequence ID" value="NZ_WQLV01000005.1"/>
</dbReference>
<name>A0A6L6WEY0_9RHOB</name>
<accession>A0A6L6WEY0</accession>
<dbReference type="AlphaFoldDB" id="A0A6L6WEY0"/>
<evidence type="ECO:0000313" key="3">
    <source>
        <dbReference type="Proteomes" id="UP000478892"/>
    </source>
</evidence>
<protein>
    <submittedName>
        <fullName evidence="2">GNAT family N-acetyltransferase</fullName>
    </submittedName>
</protein>
<feature type="domain" description="N-acetyltransferase" evidence="1">
    <location>
        <begin position="12"/>
        <end position="169"/>
    </location>
</feature>
<dbReference type="SUPFAM" id="SSF55729">
    <property type="entry name" value="Acyl-CoA N-acyltransferases (Nat)"/>
    <property type="match status" value="1"/>
</dbReference>
<evidence type="ECO:0000313" key="2">
    <source>
        <dbReference type="EMBL" id="MVO16030.1"/>
    </source>
</evidence>
<evidence type="ECO:0000259" key="1">
    <source>
        <dbReference type="PROSITE" id="PS51186"/>
    </source>
</evidence>
<dbReference type="Gene3D" id="3.40.630.30">
    <property type="match status" value="1"/>
</dbReference>
<dbReference type="InterPro" id="IPR000182">
    <property type="entry name" value="GNAT_dom"/>
</dbReference>
<dbReference type="PROSITE" id="PS51186">
    <property type="entry name" value="GNAT"/>
    <property type="match status" value="1"/>
</dbReference>
<organism evidence="2 3">
    <name type="scientific">Parasedimentitalea huanghaiensis</name>
    <dbReference type="NCBI Taxonomy" id="2682100"/>
    <lineage>
        <taxon>Bacteria</taxon>
        <taxon>Pseudomonadati</taxon>
        <taxon>Pseudomonadota</taxon>
        <taxon>Alphaproteobacteria</taxon>
        <taxon>Rhodobacterales</taxon>
        <taxon>Paracoccaceae</taxon>
        <taxon>Parasedimentitalea</taxon>
    </lineage>
</organism>
<sequence length="172" mass="19124">MVQIPHLQTERLLLRAPNESDFDAYAEFFGDGDASHFYGGPIGPLAAWGRLARDSGHWLLRGYGQWTIVHRNSGDVIGSAGFAWPTGWPRPELTWWIGPHWRRKGIAREASVAAIGYGYDELKWGLVQTHMNDENTAAKSLVVSLGGHKIAREAFPDGISRDIYCLPRPPSS</sequence>
<dbReference type="InterPro" id="IPR051531">
    <property type="entry name" value="N-acetyltransferase"/>
</dbReference>
<dbReference type="InterPro" id="IPR016181">
    <property type="entry name" value="Acyl_CoA_acyltransferase"/>
</dbReference>
<dbReference type="GO" id="GO:0016747">
    <property type="term" value="F:acyltransferase activity, transferring groups other than amino-acyl groups"/>
    <property type="evidence" value="ECO:0007669"/>
    <property type="project" value="InterPro"/>
</dbReference>
<keyword evidence="3" id="KW-1185">Reference proteome</keyword>
<dbReference type="Proteomes" id="UP000478892">
    <property type="component" value="Unassembled WGS sequence"/>
</dbReference>
<dbReference type="PANTHER" id="PTHR43792">
    <property type="entry name" value="GNAT FAMILY, PUTATIVE (AFU_ORTHOLOGUE AFUA_3G00765)-RELATED-RELATED"/>
    <property type="match status" value="1"/>
</dbReference>
<reference evidence="2 3" key="1">
    <citation type="submission" date="2019-12" db="EMBL/GenBank/DDBJ databases">
        <authorList>
            <person name="Zhang Y.-J."/>
        </authorList>
    </citation>
    <scope>NUCLEOTIDE SEQUENCE [LARGE SCALE GENOMIC DNA]</scope>
    <source>
        <strain evidence="2 3">CY05</strain>
    </source>
</reference>
<dbReference type="Pfam" id="PF13302">
    <property type="entry name" value="Acetyltransf_3"/>
    <property type="match status" value="1"/>
</dbReference>
<dbReference type="EMBL" id="WQLV01000005">
    <property type="protein sequence ID" value="MVO16030.1"/>
    <property type="molecule type" value="Genomic_DNA"/>
</dbReference>
<proteinExistence type="predicted"/>
<gene>
    <name evidence="2" type="ORF">GO984_09420</name>
</gene>